<dbReference type="EMBL" id="UYSU01037161">
    <property type="protein sequence ID" value="VDL98681.1"/>
    <property type="molecule type" value="Genomic_DNA"/>
</dbReference>
<dbReference type="WBParaSite" id="SSLN_0001275701-mRNA-1">
    <property type="protein sequence ID" value="SSLN_0001275701-mRNA-1"/>
    <property type="gene ID" value="SSLN_0001275701"/>
</dbReference>
<feature type="region of interest" description="Disordered" evidence="1">
    <location>
        <begin position="109"/>
        <end position="148"/>
    </location>
</feature>
<evidence type="ECO:0000313" key="3">
    <source>
        <dbReference type="Proteomes" id="UP000275846"/>
    </source>
</evidence>
<keyword evidence="3" id="KW-1185">Reference proteome</keyword>
<accession>A0A183T748</accession>
<evidence type="ECO:0000313" key="4">
    <source>
        <dbReference type="WBParaSite" id="SSLN_0001275701-mRNA-1"/>
    </source>
</evidence>
<proteinExistence type="predicted"/>
<organism evidence="4">
    <name type="scientific">Schistocephalus solidus</name>
    <name type="common">Tapeworm</name>
    <dbReference type="NCBI Taxonomy" id="70667"/>
    <lineage>
        <taxon>Eukaryota</taxon>
        <taxon>Metazoa</taxon>
        <taxon>Spiralia</taxon>
        <taxon>Lophotrochozoa</taxon>
        <taxon>Platyhelminthes</taxon>
        <taxon>Cestoda</taxon>
        <taxon>Eucestoda</taxon>
        <taxon>Diphyllobothriidea</taxon>
        <taxon>Diphyllobothriidae</taxon>
        <taxon>Schistocephalus</taxon>
    </lineage>
</organism>
<gene>
    <name evidence="2" type="ORF">SSLN_LOCUS12296</name>
</gene>
<name>A0A183T748_SCHSO</name>
<feature type="compositionally biased region" description="Polar residues" evidence="1">
    <location>
        <begin position="114"/>
        <end position="127"/>
    </location>
</feature>
<reference evidence="2 3" key="2">
    <citation type="submission" date="2018-11" db="EMBL/GenBank/DDBJ databases">
        <authorList>
            <consortium name="Pathogen Informatics"/>
        </authorList>
    </citation>
    <scope>NUCLEOTIDE SEQUENCE [LARGE SCALE GENOMIC DNA]</scope>
    <source>
        <strain evidence="2 3">NST_G2</strain>
    </source>
</reference>
<sequence length="148" mass="16812">MDRLGQLSDAWEREVKVKSTLWNPSSRHFDAFITTINLMHFNSSRRITHEPEDLQCTEQPRPRSRSYVRFVEQSTYLPIIVKTAIMPDLAGIDDVTDCASPCVKIRGSRPEQLTKFSSPTTSLNTEGQRTRFDEPGFELSPSSKPPIG</sequence>
<evidence type="ECO:0000313" key="2">
    <source>
        <dbReference type="EMBL" id="VDL98681.1"/>
    </source>
</evidence>
<reference evidence="4" key="1">
    <citation type="submission" date="2016-06" db="UniProtKB">
        <authorList>
            <consortium name="WormBaseParasite"/>
        </authorList>
    </citation>
    <scope>IDENTIFICATION</scope>
</reference>
<protein>
    <submittedName>
        <fullName evidence="2 4">Uncharacterized protein</fullName>
    </submittedName>
</protein>
<evidence type="ECO:0000256" key="1">
    <source>
        <dbReference type="SAM" id="MobiDB-lite"/>
    </source>
</evidence>
<dbReference type="Proteomes" id="UP000275846">
    <property type="component" value="Unassembled WGS sequence"/>
</dbReference>
<dbReference type="AlphaFoldDB" id="A0A183T748"/>